<comment type="subcellular location">
    <subcellularLocation>
        <location evidence="1">Cytoplasm</location>
        <location evidence="1">Cytoskeleton</location>
    </subcellularLocation>
</comment>
<reference evidence="16 17" key="1">
    <citation type="journal article" date="2018" name="Genome Biol. Evol.">
        <title>Multiple Roots of Fruiting Body Formation in Amoebozoa.</title>
        <authorList>
            <person name="Hillmann F."/>
            <person name="Forbes G."/>
            <person name="Novohradska S."/>
            <person name="Ferling I."/>
            <person name="Riege K."/>
            <person name="Groth M."/>
            <person name="Westermann M."/>
            <person name="Marz M."/>
            <person name="Spaller T."/>
            <person name="Winckler T."/>
            <person name="Schaap P."/>
            <person name="Glockner G."/>
        </authorList>
    </citation>
    <scope>NUCLEOTIDE SEQUENCE [LARGE SCALE GENOMIC DNA]</scope>
    <source>
        <strain evidence="16 17">Jena</strain>
    </source>
</reference>
<dbReference type="PROSITE" id="PS50003">
    <property type="entry name" value="PH_DOMAIN"/>
    <property type="match status" value="1"/>
</dbReference>
<dbReference type="Proteomes" id="UP000241769">
    <property type="component" value="Unassembled WGS sequence"/>
</dbReference>
<dbReference type="SUPFAM" id="SSF50729">
    <property type="entry name" value="PH domain-like"/>
    <property type="match status" value="1"/>
</dbReference>
<dbReference type="Gene3D" id="1.20.900.10">
    <property type="entry name" value="Dbl homology (DH) domain"/>
    <property type="match status" value="1"/>
</dbReference>
<dbReference type="InterPro" id="IPR051092">
    <property type="entry name" value="FYVE_RhoGEF_PH"/>
</dbReference>
<dbReference type="Pfam" id="PF00621">
    <property type="entry name" value="RhoGEF"/>
    <property type="match status" value="1"/>
</dbReference>
<dbReference type="SMART" id="SM00325">
    <property type="entry name" value="RhoGEF"/>
    <property type="match status" value="1"/>
</dbReference>
<protein>
    <submittedName>
        <fullName evidence="16">Uncharacterized protein</fullName>
    </submittedName>
</protein>
<dbReference type="InterPro" id="IPR000219">
    <property type="entry name" value="DH_dom"/>
</dbReference>
<dbReference type="SMART" id="SM00064">
    <property type="entry name" value="FYVE"/>
    <property type="match status" value="1"/>
</dbReference>
<evidence type="ECO:0000313" key="17">
    <source>
        <dbReference type="Proteomes" id="UP000241769"/>
    </source>
</evidence>
<keyword evidence="4" id="KW-0344">Guanine-nucleotide releasing factor</keyword>
<evidence type="ECO:0000259" key="15">
    <source>
        <dbReference type="PROSITE" id="PS50178"/>
    </source>
</evidence>
<dbReference type="Pfam" id="PF00018">
    <property type="entry name" value="SH3_1"/>
    <property type="match status" value="1"/>
</dbReference>
<evidence type="ECO:0000256" key="5">
    <source>
        <dbReference type="ARBA" id="ARBA00022723"/>
    </source>
</evidence>
<dbReference type="InterPro" id="IPR035899">
    <property type="entry name" value="DBL_dom_sf"/>
</dbReference>
<dbReference type="InParanoid" id="A0A2P6N3J1"/>
<evidence type="ECO:0000259" key="12">
    <source>
        <dbReference type="PROSITE" id="PS50002"/>
    </source>
</evidence>
<evidence type="ECO:0000256" key="10">
    <source>
        <dbReference type="PROSITE-ProRule" id="PRU00192"/>
    </source>
</evidence>
<dbReference type="SMART" id="SM00326">
    <property type="entry name" value="SH3"/>
    <property type="match status" value="1"/>
</dbReference>
<dbReference type="Pfam" id="PF00169">
    <property type="entry name" value="PH"/>
    <property type="match status" value="1"/>
</dbReference>
<proteinExistence type="predicted"/>
<dbReference type="InterPro" id="IPR011993">
    <property type="entry name" value="PH-like_dom_sf"/>
</dbReference>
<evidence type="ECO:0000256" key="3">
    <source>
        <dbReference type="ARBA" id="ARBA00022490"/>
    </source>
</evidence>
<name>A0A2P6N3J1_9EUKA</name>
<keyword evidence="3" id="KW-0963">Cytoplasm</keyword>
<dbReference type="Gene3D" id="3.30.40.10">
    <property type="entry name" value="Zinc/RING finger domain, C3HC4 (zinc finger)"/>
    <property type="match status" value="1"/>
</dbReference>
<sequence length="574" mass="65031">MSLYNAIGGARYQFPPSSLSENKMPVVAVLRAKYDFQEPGAEGERIMLLKEGDIIFCLFKHESGWAKGRKLDTEEKGWFPIDYTEEIGKPGDMVDIPKSDERIKNEAQKDENFKKEKLKALPETEARRFNIIFEMFTTEKSYNNSLQKITNLYLQPIKDNESPVEPKYVPRIFANIEELSSVSTVFLGELNNATQNWEAGHTVGQFWAALIPKLDIYNSYMKNHHTTIVTINNLMERKQIAAWLQAKKEEAAGLDFLALLIMPVQRILRYKLLLEDLLKNTPDTHPDHEQLSVSLKNILDLAGNVNESIKAEENFKKLCSIQRSFVGNVKNIVTDERKFICEGPLYKVCRKSAKFRWVFLFSDALVYASYVVMTSRNAKTKKAGSGPIMNKESDSYPKYLFHRMISLSSTQIKDVEDTETQKNAFSVITTEEKSFTVFAETKQDKQMWMTHLEKLTSNSSLDAAAPVWAPDSSTKKCVLCQKSFNVVQRRHHCRYCGRVVCGSCSGQSINITHISSKAVRVCKECYCSLTDATSPNSRQVSQVRSSTMLTANSSASYANEAPKANPPQVTTAKE</sequence>
<evidence type="ECO:0000256" key="1">
    <source>
        <dbReference type="ARBA" id="ARBA00004245"/>
    </source>
</evidence>
<feature type="domain" description="SH3" evidence="12">
    <location>
        <begin position="25"/>
        <end position="89"/>
    </location>
</feature>
<dbReference type="InterPro" id="IPR001452">
    <property type="entry name" value="SH3_domain"/>
</dbReference>
<evidence type="ECO:0000256" key="7">
    <source>
        <dbReference type="ARBA" id="ARBA00022833"/>
    </source>
</evidence>
<evidence type="ECO:0000256" key="6">
    <source>
        <dbReference type="ARBA" id="ARBA00022771"/>
    </source>
</evidence>
<evidence type="ECO:0000259" key="13">
    <source>
        <dbReference type="PROSITE" id="PS50003"/>
    </source>
</evidence>
<accession>A0A2P6N3J1</accession>
<dbReference type="EMBL" id="MDYQ01000218">
    <property type="protein sequence ID" value="PRP78529.1"/>
    <property type="molecule type" value="Genomic_DNA"/>
</dbReference>
<dbReference type="Pfam" id="PF01363">
    <property type="entry name" value="FYVE"/>
    <property type="match status" value="1"/>
</dbReference>
<dbReference type="GO" id="GO:0005856">
    <property type="term" value="C:cytoskeleton"/>
    <property type="evidence" value="ECO:0007669"/>
    <property type="project" value="UniProtKB-SubCell"/>
</dbReference>
<dbReference type="SMART" id="SM00233">
    <property type="entry name" value="PH"/>
    <property type="match status" value="1"/>
</dbReference>
<keyword evidence="17" id="KW-1185">Reference proteome</keyword>
<keyword evidence="6 9" id="KW-0863">Zinc-finger</keyword>
<dbReference type="PROSITE" id="PS50002">
    <property type="entry name" value="SH3"/>
    <property type="match status" value="1"/>
</dbReference>
<dbReference type="InterPro" id="IPR011011">
    <property type="entry name" value="Znf_FYVE_PHD"/>
</dbReference>
<dbReference type="GO" id="GO:0008270">
    <property type="term" value="F:zinc ion binding"/>
    <property type="evidence" value="ECO:0007669"/>
    <property type="project" value="UniProtKB-KW"/>
</dbReference>
<dbReference type="OrthoDB" id="660555at2759"/>
<dbReference type="AlphaFoldDB" id="A0A2P6N3J1"/>
<dbReference type="SUPFAM" id="SSF48065">
    <property type="entry name" value="DBL homology domain (DH-domain)"/>
    <property type="match status" value="1"/>
</dbReference>
<dbReference type="PANTHER" id="PTHR12673:SF62">
    <property type="entry name" value="PLECKSTRIN DOMAIN-CONTAINING PROTEIN"/>
    <property type="match status" value="1"/>
</dbReference>
<comment type="caution">
    <text evidence="16">The sequence shown here is derived from an EMBL/GenBank/DDBJ whole genome shotgun (WGS) entry which is preliminary data.</text>
</comment>
<evidence type="ECO:0000256" key="2">
    <source>
        <dbReference type="ARBA" id="ARBA00022443"/>
    </source>
</evidence>
<dbReference type="PROSITE" id="PS50010">
    <property type="entry name" value="DH_2"/>
    <property type="match status" value="1"/>
</dbReference>
<dbReference type="Gene3D" id="2.30.30.40">
    <property type="entry name" value="SH3 Domains"/>
    <property type="match status" value="1"/>
</dbReference>
<keyword evidence="8" id="KW-0206">Cytoskeleton</keyword>
<evidence type="ECO:0000313" key="16">
    <source>
        <dbReference type="EMBL" id="PRP78529.1"/>
    </source>
</evidence>
<evidence type="ECO:0000256" key="9">
    <source>
        <dbReference type="PROSITE-ProRule" id="PRU00091"/>
    </source>
</evidence>
<dbReference type="SUPFAM" id="SSF50044">
    <property type="entry name" value="SH3-domain"/>
    <property type="match status" value="1"/>
</dbReference>
<evidence type="ECO:0000256" key="8">
    <source>
        <dbReference type="ARBA" id="ARBA00023212"/>
    </source>
</evidence>
<feature type="domain" description="DH" evidence="14">
    <location>
        <begin position="127"/>
        <end position="308"/>
    </location>
</feature>
<evidence type="ECO:0000256" key="4">
    <source>
        <dbReference type="ARBA" id="ARBA00022658"/>
    </source>
</evidence>
<organism evidence="16 17">
    <name type="scientific">Planoprotostelium fungivorum</name>
    <dbReference type="NCBI Taxonomy" id="1890364"/>
    <lineage>
        <taxon>Eukaryota</taxon>
        <taxon>Amoebozoa</taxon>
        <taxon>Evosea</taxon>
        <taxon>Variosea</taxon>
        <taxon>Cavosteliida</taxon>
        <taxon>Cavosteliaceae</taxon>
        <taxon>Planoprotostelium</taxon>
    </lineage>
</organism>
<evidence type="ECO:0000256" key="11">
    <source>
        <dbReference type="SAM" id="MobiDB-lite"/>
    </source>
</evidence>
<dbReference type="STRING" id="1890364.A0A2P6N3J1"/>
<dbReference type="PROSITE" id="PS50178">
    <property type="entry name" value="ZF_FYVE"/>
    <property type="match status" value="1"/>
</dbReference>
<keyword evidence="7" id="KW-0862">Zinc</keyword>
<feature type="domain" description="PH" evidence="13">
    <location>
        <begin position="338"/>
        <end position="457"/>
    </location>
</feature>
<dbReference type="GO" id="GO:0005085">
    <property type="term" value="F:guanyl-nucleotide exchange factor activity"/>
    <property type="evidence" value="ECO:0007669"/>
    <property type="project" value="UniProtKB-KW"/>
</dbReference>
<dbReference type="InterPro" id="IPR017455">
    <property type="entry name" value="Znf_FYVE-rel"/>
</dbReference>
<dbReference type="SUPFAM" id="SSF57903">
    <property type="entry name" value="FYVE/PHD zinc finger"/>
    <property type="match status" value="1"/>
</dbReference>
<evidence type="ECO:0000259" key="14">
    <source>
        <dbReference type="PROSITE" id="PS50010"/>
    </source>
</evidence>
<dbReference type="GO" id="GO:0005737">
    <property type="term" value="C:cytoplasm"/>
    <property type="evidence" value="ECO:0007669"/>
    <property type="project" value="TreeGrafter"/>
</dbReference>
<gene>
    <name evidence="16" type="ORF">PROFUN_13586</name>
</gene>
<dbReference type="CDD" id="cd00160">
    <property type="entry name" value="RhoGEF"/>
    <property type="match status" value="1"/>
</dbReference>
<dbReference type="Gene3D" id="2.30.29.30">
    <property type="entry name" value="Pleckstrin-homology domain (PH domain)/Phosphotyrosine-binding domain (PTB)"/>
    <property type="match status" value="1"/>
</dbReference>
<dbReference type="InterPro" id="IPR013083">
    <property type="entry name" value="Znf_RING/FYVE/PHD"/>
</dbReference>
<dbReference type="InterPro" id="IPR001849">
    <property type="entry name" value="PH_domain"/>
</dbReference>
<dbReference type="InterPro" id="IPR000306">
    <property type="entry name" value="Znf_FYVE"/>
</dbReference>
<dbReference type="InterPro" id="IPR036028">
    <property type="entry name" value="SH3-like_dom_sf"/>
</dbReference>
<keyword evidence="5" id="KW-0479">Metal-binding</keyword>
<feature type="domain" description="FYVE-type" evidence="15">
    <location>
        <begin position="471"/>
        <end position="530"/>
    </location>
</feature>
<dbReference type="PANTHER" id="PTHR12673">
    <property type="entry name" value="FACIOGENITAL DYSPLASIA PROTEIN"/>
    <property type="match status" value="1"/>
</dbReference>
<feature type="region of interest" description="Disordered" evidence="11">
    <location>
        <begin position="553"/>
        <end position="574"/>
    </location>
</feature>
<keyword evidence="2 10" id="KW-0728">SH3 domain</keyword>